<evidence type="ECO:0000256" key="8">
    <source>
        <dbReference type="ARBA" id="ARBA00048679"/>
    </source>
</evidence>
<name>A0A430B3G6_9ENTE</name>
<evidence type="ECO:0000256" key="2">
    <source>
        <dbReference type="ARBA" id="ARBA00022527"/>
    </source>
</evidence>
<keyword evidence="4 9" id="KW-0547">Nucleotide-binding</keyword>
<dbReference type="PROSITE" id="PS50011">
    <property type="entry name" value="PROTEIN_KINASE_DOM"/>
    <property type="match status" value="1"/>
</dbReference>
<dbReference type="PROSITE" id="PS00107">
    <property type="entry name" value="PROTEIN_KINASE_ATP"/>
    <property type="match status" value="1"/>
</dbReference>
<evidence type="ECO:0000256" key="1">
    <source>
        <dbReference type="ARBA" id="ARBA00012513"/>
    </source>
</evidence>
<feature type="domain" description="PASTA" evidence="13">
    <location>
        <begin position="361"/>
        <end position="429"/>
    </location>
</feature>
<keyword evidence="15" id="KW-1185">Reference proteome</keyword>
<feature type="compositionally biased region" description="Acidic residues" evidence="10">
    <location>
        <begin position="318"/>
        <end position="328"/>
    </location>
</feature>
<keyword evidence="2" id="KW-0723">Serine/threonine-protein kinase</keyword>
<evidence type="ECO:0000256" key="3">
    <source>
        <dbReference type="ARBA" id="ARBA00022679"/>
    </source>
</evidence>
<keyword evidence="6 9" id="KW-0067">ATP-binding</keyword>
<dbReference type="CDD" id="cd06577">
    <property type="entry name" value="PASTA_pknB"/>
    <property type="match status" value="3"/>
</dbReference>
<evidence type="ECO:0000256" key="5">
    <source>
        <dbReference type="ARBA" id="ARBA00022777"/>
    </source>
</evidence>
<feature type="domain" description="PASTA" evidence="13">
    <location>
        <begin position="501"/>
        <end position="570"/>
    </location>
</feature>
<dbReference type="SUPFAM" id="SSF56112">
    <property type="entry name" value="Protein kinase-like (PK-like)"/>
    <property type="match status" value="1"/>
</dbReference>
<evidence type="ECO:0000256" key="6">
    <source>
        <dbReference type="ARBA" id="ARBA00022840"/>
    </source>
</evidence>
<dbReference type="SMART" id="SM00740">
    <property type="entry name" value="PASTA"/>
    <property type="match status" value="3"/>
</dbReference>
<dbReference type="GO" id="GO:0004674">
    <property type="term" value="F:protein serine/threonine kinase activity"/>
    <property type="evidence" value="ECO:0007669"/>
    <property type="project" value="UniProtKB-KW"/>
</dbReference>
<dbReference type="RefSeq" id="WP_126793481.1">
    <property type="nucleotide sequence ID" value="NZ_CP060720.1"/>
</dbReference>
<keyword evidence="11" id="KW-0472">Membrane</keyword>
<dbReference type="CDD" id="cd14014">
    <property type="entry name" value="STKc_PknB_like"/>
    <property type="match status" value="1"/>
</dbReference>
<keyword evidence="5" id="KW-0418">Kinase</keyword>
<dbReference type="InterPro" id="IPR008271">
    <property type="entry name" value="Ser/Thr_kinase_AS"/>
</dbReference>
<dbReference type="FunFam" id="3.30.200.20:FF:000035">
    <property type="entry name" value="Serine/threonine protein kinase Stk1"/>
    <property type="match status" value="1"/>
</dbReference>
<evidence type="ECO:0000256" key="4">
    <source>
        <dbReference type="ARBA" id="ARBA00022741"/>
    </source>
</evidence>
<dbReference type="InterPro" id="IPR017441">
    <property type="entry name" value="Protein_kinase_ATP_BS"/>
</dbReference>
<keyword evidence="11" id="KW-1133">Transmembrane helix</keyword>
<evidence type="ECO:0000256" key="11">
    <source>
        <dbReference type="SAM" id="Phobius"/>
    </source>
</evidence>
<dbReference type="AlphaFoldDB" id="A0A430B3G6"/>
<evidence type="ECO:0000256" key="9">
    <source>
        <dbReference type="PROSITE-ProRule" id="PRU10141"/>
    </source>
</evidence>
<keyword evidence="11" id="KW-0812">Transmembrane</keyword>
<dbReference type="SMART" id="SM00220">
    <property type="entry name" value="S_TKc"/>
    <property type="match status" value="1"/>
</dbReference>
<sequence>MIKIGTKIGERYEIIGNIGSGGMANVYLATDLILNREVAVKVLRFDFQNDQDAIRRFQREALAATEMVHPNIVSVYDVGEENGMQYIVMEYVKGTDLKQYIRNQKNIPLNVVVDIMGQVLSAISLAHQHRIIHRDLKPQNILVNEDGTAKITDFGIAIALSETSITQTNTLLGSVHYLSPEQARGGMATRQSDIYALGIILYELLTGAVPFEGESAVSIALKHFQKEMPSVRDTNPNIPQPLENVVLRATAKETADRYATVDDMFADLKTALSPERANEAPFEPTAMMDETIMLDPIDESYVPNQGPQEMVKKSSLPDLDDDDDDELDDVKKKSKRKMKIFFIVLGIILLLSGGLFALGRKGGDVEIPDVTGKSETEAIMILQEKKIKVGKTKKVSDNKVEKDMVVKTDPPVGTSVKKDKGEVTLYISSGKKAIKMKDYTDEDVIDAKDDLLSKGFKDENIKIKKEHSDTHKANKVIKQTPKANRDVTPEEAEVTLFVSDGAKTFALDNMTGFTREQAMSYLDGEGLVFIDGGSEYSDNVTAGNVSYAYPRSGSSSRVKKGDEIVVIFSAGQKPAPTSSTSSSTSTSTTTSETTPPETSTSTEDTDSTVDSAQDQNNDEHNS</sequence>
<dbReference type="PANTHER" id="PTHR43289">
    <property type="entry name" value="MITOGEN-ACTIVATED PROTEIN KINASE KINASE KINASE 20-RELATED"/>
    <property type="match status" value="1"/>
</dbReference>
<dbReference type="InterPro" id="IPR011009">
    <property type="entry name" value="Kinase-like_dom_sf"/>
</dbReference>
<dbReference type="Gene3D" id="3.30.10.20">
    <property type="match status" value="3"/>
</dbReference>
<dbReference type="FunFam" id="1.10.510.10:FF:000021">
    <property type="entry name" value="Serine/threonine protein kinase"/>
    <property type="match status" value="1"/>
</dbReference>
<dbReference type="Pfam" id="PF03793">
    <property type="entry name" value="PASTA"/>
    <property type="match status" value="3"/>
</dbReference>
<feature type="transmembrane region" description="Helical" evidence="11">
    <location>
        <begin position="340"/>
        <end position="359"/>
    </location>
</feature>
<gene>
    <name evidence="14" type="ORF">CBF28_07230</name>
</gene>
<dbReference type="PROSITE" id="PS00108">
    <property type="entry name" value="PROTEIN_KINASE_ST"/>
    <property type="match status" value="1"/>
</dbReference>
<dbReference type="OrthoDB" id="9788659at2"/>
<evidence type="ECO:0000313" key="15">
    <source>
        <dbReference type="Proteomes" id="UP000288028"/>
    </source>
</evidence>
<proteinExistence type="predicted"/>
<dbReference type="NCBIfam" id="NF033483">
    <property type="entry name" value="PknB_PASTA_kin"/>
    <property type="match status" value="1"/>
</dbReference>
<dbReference type="Proteomes" id="UP000288028">
    <property type="component" value="Unassembled WGS sequence"/>
</dbReference>
<feature type="binding site" evidence="9">
    <location>
        <position position="41"/>
    </location>
    <ligand>
        <name>ATP</name>
        <dbReference type="ChEBI" id="CHEBI:30616"/>
    </ligand>
</feature>
<comment type="catalytic activity">
    <reaction evidence="7">
        <text>L-threonyl-[protein] + ATP = O-phospho-L-threonyl-[protein] + ADP + H(+)</text>
        <dbReference type="Rhea" id="RHEA:46608"/>
        <dbReference type="Rhea" id="RHEA-COMP:11060"/>
        <dbReference type="Rhea" id="RHEA-COMP:11605"/>
        <dbReference type="ChEBI" id="CHEBI:15378"/>
        <dbReference type="ChEBI" id="CHEBI:30013"/>
        <dbReference type="ChEBI" id="CHEBI:30616"/>
        <dbReference type="ChEBI" id="CHEBI:61977"/>
        <dbReference type="ChEBI" id="CHEBI:456216"/>
        <dbReference type="EC" id="2.7.11.1"/>
    </reaction>
</comment>
<evidence type="ECO:0000256" key="7">
    <source>
        <dbReference type="ARBA" id="ARBA00047899"/>
    </source>
</evidence>
<protein>
    <recommendedName>
        <fullName evidence="1">non-specific serine/threonine protein kinase</fullName>
        <ecNumber evidence="1">2.7.11.1</ecNumber>
    </recommendedName>
</protein>
<dbReference type="GO" id="GO:0005524">
    <property type="term" value="F:ATP binding"/>
    <property type="evidence" value="ECO:0007669"/>
    <property type="project" value="UniProtKB-UniRule"/>
</dbReference>
<dbReference type="InterPro" id="IPR005543">
    <property type="entry name" value="PASTA_dom"/>
</dbReference>
<evidence type="ECO:0000313" key="14">
    <source>
        <dbReference type="EMBL" id="RSU14854.1"/>
    </source>
</evidence>
<feature type="compositionally biased region" description="Low complexity" evidence="10">
    <location>
        <begin position="576"/>
        <end position="602"/>
    </location>
</feature>
<dbReference type="PROSITE" id="PS51178">
    <property type="entry name" value="PASTA"/>
    <property type="match status" value="3"/>
</dbReference>
<feature type="region of interest" description="Disordered" evidence="10">
    <location>
        <begin position="569"/>
        <end position="622"/>
    </location>
</feature>
<dbReference type="Gene3D" id="1.10.510.10">
    <property type="entry name" value="Transferase(Phosphotransferase) domain 1"/>
    <property type="match status" value="1"/>
</dbReference>
<comment type="catalytic activity">
    <reaction evidence="8">
        <text>L-seryl-[protein] + ATP = O-phospho-L-seryl-[protein] + ADP + H(+)</text>
        <dbReference type="Rhea" id="RHEA:17989"/>
        <dbReference type="Rhea" id="RHEA-COMP:9863"/>
        <dbReference type="Rhea" id="RHEA-COMP:11604"/>
        <dbReference type="ChEBI" id="CHEBI:15378"/>
        <dbReference type="ChEBI" id="CHEBI:29999"/>
        <dbReference type="ChEBI" id="CHEBI:30616"/>
        <dbReference type="ChEBI" id="CHEBI:83421"/>
        <dbReference type="ChEBI" id="CHEBI:456216"/>
        <dbReference type="EC" id="2.7.11.1"/>
    </reaction>
</comment>
<feature type="domain" description="Protein kinase" evidence="12">
    <location>
        <begin position="12"/>
        <end position="272"/>
    </location>
</feature>
<evidence type="ECO:0000259" key="12">
    <source>
        <dbReference type="PROSITE" id="PS50011"/>
    </source>
</evidence>
<dbReference type="InterPro" id="IPR000719">
    <property type="entry name" value="Prot_kinase_dom"/>
</dbReference>
<comment type="caution">
    <text evidence="14">The sequence shown here is derived from an EMBL/GenBank/DDBJ whole genome shotgun (WGS) entry which is preliminary data.</text>
</comment>
<dbReference type="Gene3D" id="3.30.200.20">
    <property type="entry name" value="Phosphorylase Kinase, domain 1"/>
    <property type="match status" value="1"/>
</dbReference>
<evidence type="ECO:0000259" key="13">
    <source>
        <dbReference type="PROSITE" id="PS51178"/>
    </source>
</evidence>
<organism evidence="14 15">
    <name type="scientific">Vagococcus carniphilus</name>
    <dbReference type="NCBI Taxonomy" id="218144"/>
    <lineage>
        <taxon>Bacteria</taxon>
        <taxon>Bacillati</taxon>
        <taxon>Bacillota</taxon>
        <taxon>Bacilli</taxon>
        <taxon>Lactobacillales</taxon>
        <taxon>Enterococcaceae</taxon>
        <taxon>Vagococcus</taxon>
    </lineage>
</organism>
<feature type="domain" description="PASTA" evidence="13">
    <location>
        <begin position="430"/>
        <end position="500"/>
    </location>
</feature>
<keyword evidence="3" id="KW-0808">Transferase</keyword>
<dbReference type="EMBL" id="NGKB01000006">
    <property type="protein sequence ID" value="RSU14854.1"/>
    <property type="molecule type" value="Genomic_DNA"/>
</dbReference>
<dbReference type="EC" id="2.7.11.1" evidence="1"/>
<feature type="region of interest" description="Disordered" evidence="10">
    <location>
        <begin position="298"/>
        <end position="330"/>
    </location>
</feature>
<evidence type="ECO:0000256" key="10">
    <source>
        <dbReference type="SAM" id="MobiDB-lite"/>
    </source>
</evidence>
<reference evidence="14 15" key="1">
    <citation type="submission" date="2017-05" db="EMBL/GenBank/DDBJ databases">
        <title>Vagococcus spp. assemblies.</title>
        <authorList>
            <person name="Gulvik C.A."/>
        </authorList>
    </citation>
    <scope>NUCLEOTIDE SEQUENCE [LARGE SCALE GENOMIC DNA]</scope>
    <source>
        <strain evidence="14 15">SS1714</strain>
    </source>
</reference>
<dbReference type="GeneID" id="95579508"/>
<dbReference type="Pfam" id="PF00069">
    <property type="entry name" value="Pkinase"/>
    <property type="match status" value="1"/>
</dbReference>
<accession>A0A430B3G6</accession>
<dbReference type="PANTHER" id="PTHR43289:SF34">
    <property type="entry name" value="SERINE_THREONINE-PROTEIN KINASE YBDM-RELATED"/>
    <property type="match status" value="1"/>
</dbReference>